<dbReference type="AlphaFoldDB" id="A0A0F9LZP0"/>
<organism evidence="1">
    <name type="scientific">marine sediment metagenome</name>
    <dbReference type="NCBI Taxonomy" id="412755"/>
    <lineage>
        <taxon>unclassified sequences</taxon>
        <taxon>metagenomes</taxon>
        <taxon>ecological metagenomes</taxon>
    </lineage>
</organism>
<comment type="caution">
    <text evidence="1">The sequence shown here is derived from an EMBL/GenBank/DDBJ whole genome shotgun (WGS) entry which is preliminary data.</text>
</comment>
<sequence length="167" mass="19909">MNSQPDYDIELKPSELTIESIINQEYVPAGIKDRIREANLLFIPKIINSKPYFEVETLDLFNYFKEFESEGLKTEICIADEDFQYRRDEAIKEYLVIGWFFLKNIVLKPFINKLKEYLKRKLGKKRLIELKLTIKKTKQTNTVDLEYKGVIDDLDRIFDRLGDSWNE</sequence>
<reference evidence="1" key="1">
    <citation type="journal article" date="2015" name="Nature">
        <title>Complex archaea that bridge the gap between prokaryotes and eukaryotes.</title>
        <authorList>
            <person name="Spang A."/>
            <person name="Saw J.H."/>
            <person name="Jorgensen S.L."/>
            <person name="Zaremba-Niedzwiedzka K."/>
            <person name="Martijn J."/>
            <person name="Lind A.E."/>
            <person name="van Eijk R."/>
            <person name="Schleper C."/>
            <person name="Guy L."/>
            <person name="Ettema T.J."/>
        </authorList>
    </citation>
    <scope>NUCLEOTIDE SEQUENCE</scope>
</reference>
<name>A0A0F9LZP0_9ZZZZ</name>
<gene>
    <name evidence="1" type="ORF">LCGC14_1136360</name>
</gene>
<proteinExistence type="predicted"/>
<dbReference type="EMBL" id="LAZR01005360">
    <property type="protein sequence ID" value="KKN00580.1"/>
    <property type="molecule type" value="Genomic_DNA"/>
</dbReference>
<protein>
    <submittedName>
        <fullName evidence="1">Uncharacterized protein</fullName>
    </submittedName>
</protein>
<accession>A0A0F9LZP0</accession>
<evidence type="ECO:0000313" key="1">
    <source>
        <dbReference type="EMBL" id="KKN00580.1"/>
    </source>
</evidence>